<evidence type="ECO:0000313" key="2">
    <source>
        <dbReference type="EMBL" id="TSB43278.1"/>
    </source>
</evidence>
<sequence length="202" mass="21712">MGTTTGDSWTNHRHAGSEATRLLCAGSYLSPDFRRQVVDELVAHEERTVAPSLPERPRLVDAAQRTEPRRPVGLLVRAGVPGHVAGPLRLRPPAHQLHGRAAVFGPPEAERPAQGERHPPHARVLGTQRPLLGSRPVLARRYRCRGVPAADRVCRVGAPGAGDPDPARRARQGDVPSPEPGGPWSPTAEFRAVPPATAVHRA</sequence>
<feature type="region of interest" description="Disordered" evidence="1">
    <location>
        <begin position="155"/>
        <end position="202"/>
    </location>
</feature>
<dbReference type="EMBL" id="VKLS01000033">
    <property type="protein sequence ID" value="TSB43278.1"/>
    <property type="molecule type" value="Genomic_DNA"/>
</dbReference>
<protein>
    <submittedName>
        <fullName evidence="2">Uncharacterized protein</fullName>
    </submittedName>
</protein>
<evidence type="ECO:0000256" key="1">
    <source>
        <dbReference type="SAM" id="MobiDB-lite"/>
    </source>
</evidence>
<organism evidence="2 3">
    <name type="scientific">Streptomyces benahoarensis</name>
    <dbReference type="NCBI Taxonomy" id="2595054"/>
    <lineage>
        <taxon>Bacteria</taxon>
        <taxon>Bacillati</taxon>
        <taxon>Actinomycetota</taxon>
        <taxon>Actinomycetes</taxon>
        <taxon>Kitasatosporales</taxon>
        <taxon>Streptomycetaceae</taxon>
        <taxon>Streptomyces</taxon>
    </lineage>
</organism>
<gene>
    <name evidence="2" type="ORF">FNZ23_05450</name>
</gene>
<dbReference type="OrthoDB" id="3078176at2"/>
<accession>A0A553ZP86</accession>
<keyword evidence="3" id="KW-1185">Reference proteome</keyword>
<reference evidence="2 3" key="1">
    <citation type="submission" date="2019-07" db="EMBL/GenBank/DDBJ databases">
        <title>Draft genome for Streptomyces benahoarensis MZ03-48.</title>
        <authorList>
            <person name="Gonzalez-Pimentel J.L."/>
        </authorList>
    </citation>
    <scope>NUCLEOTIDE SEQUENCE [LARGE SCALE GENOMIC DNA]</scope>
    <source>
        <strain evidence="2 3">MZ03-48</strain>
    </source>
</reference>
<dbReference type="AlphaFoldDB" id="A0A553ZP86"/>
<dbReference type="Proteomes" id="UP000320888">
    <property type="component" value="Unassembled WGS sequence"/>
</dbReference>
<comment type="caution">
    <text evidence="2">The sequence shown here is derived from an EMBL/GenBank/DDBJ whole genome shotgun (WGS) entry which is preliminary data.</text>
</comment>
<name>A0A553ZP86_9ACTN</name>
<evidence type="ECO:0000313" key="3">
    <source>
        <dbReference type="Proteomes" id="UP000320888"/>
    </source>
</evidence>
<proteinExistence type="predicted"/>